<reference evidence="1 2" key="1">
    <citation type="submission" date="2016-03" db="EMBL/GenBank/DDBJ databases">
        <title>Comparative genomics of the ectomycorrhizal sister species Rhizopogon vinicolor and Rhizopogon vesiculosus (Basidiomycota: Boletales) reveals a divergence of the mating type B locus.</title>
        <authorList>
            <person name="Mujic A.B."/>
            <person name="Kuo A."/>
            <person name="Tritt A."/>
            <person name="Lipzen A."/>
            <person name="Chen C."/>
            <person name="Johnson J."/>
            <person name="Sharma A."/>
            <person name="Barry K."/>
            <person name="Grigoriev I.V."/>
            <person name="Spatafora J.W."/>
        </authorList>
    </citation>
    <scope>NUCLEOTIDE SEQUENCE [LARGE SCALE GENOMIC DNA]</scope>
    <source>
        <strain evidence="1 2">AM-OR11-056</strain>
    </source>
</reference>
<dbReference type="AlphaFoldDB" id="A0A1J8Q9K8"/>
<accession>A0A1J8Q9K8</accession>
<protein>
    <submittedName>
        <fullName evidence="1">Uncharacterized protein</fullName>
    </submittedName>
</protein>
<evidence type="ECO:0000313" key="1">
    <source>
        <dbReference type="EMBL" id="OJA17685.1"/>
    </source>
</evidence>
<comment type="caution">
    <text evidence="1">The sequence shown here is derived from an EMBL/GenBank/DDBJ whole genome shotgun (WGS) entry which is preliminary data.</text>
</comment>
<proteinExistence type="predicted"/>
<keyword evidence="2" id="KW-1185">Reference proteome</keyword>
<dbReference type="Proteomes" id="UP000183567">
    <property type="component" value="Unassembled WGS sequence"/>
</dbReference>
<sequence>MFSSTQNILLHLDLGKTFGALFIGSKLT</sequence>
<evidence type="ECO:0000313" key="2">
    <source>
        <dbReference type="Proteomes" id="UP000183567"/>
    </source>
</evidence>
<gene>
    <name evidence="1" type="ORF">AZE42_11351</name>
</gene>
<dbReference type="EMBL" id="LVVM01001872">
    <property type="protein sequence ID" value="OJA17685.1"/>
    <property type="molecule type" value="Genomic_DNA"/>
</dbReference>
<name>A0A1J8Q9K8_9AGAM</name>
<organism evidence="1 2">
    <name type="scientific">Rhizopogon vesiculosus</name>
    <dbReference type="NCBI Taxonomy" id="180088"/>
    <lineage>
        <taxon>Eukaryota</taxon>
        <taxon>Fungi</taxon>
        <taxon>Dikarya</taxon>
        <taxon>Basidiomycota</taxon>
        <taxon>Agaricomycotina</taxon>
        <taxon>Agaricomycetes</taxon>
        <taxon>Agaricomycetidae</taxon>
        <taxon>Boletales</taxon>
        <taxon>Suillineae</taxon>
        <taxon>Rhizopogonaceae</taxon>
        <taxon>Rhizopogon</taxon>
    </lineage>
</organism>